<organism evidence="2 3">
    <name type="scientific">SAR86 cluster bacterium</name>
    <dbReference type="NCBI Taxonomy" id="2030880"/>
    <lineage>
        <taxon>Bacteria</taxon>
        <taxon>Pseudomonadati</taxon>
        <taxon>Pseudomonadota</taxon>
        <taxon>Gammaproteobacteria</taxon>
        <taxon>SAR86 cluster</taxon>
    </lineage>
</organism>
<name>A0A2A5C9K5_9GAMM</name>
<dbReference type="InterPro" id="IPR000639">
    <property type="entry name" value="Epox_hydrolase-like"/>
</dbReference>
<keyword evidence="2" id="KW-0378">Hydrolase</keyword>
<dbReference type="SUPFAM" id="SSF53474">
    <property type="entry name" value="alpha/beta-Hydrolases"/>
    <property type="match status" value="1"/>
</dbReference>
<evidence type="ECO:0000259" key="1">
    <source>
        <dbReference type="Pfam" id="PF12697"/>
    </source>
</evidence>
<gene>
    <name evidence="2" type="ORF">COA71_11675</name>
</gene>
<dbReference type="GO" id="GO:0080030">
    <property type="term" value="F:methyl indole-3-acetate esterase activity"/>
    <property type="evidence" value="ECO:0007669"/>
    <property type="project" value="TreeGrafter"/>
</dbReference>
<reference evidence="3" key="1">
    <citation type="submission" date="2017-08" db="EMBL/GenBank/DDBJ databases">
        <title>A dynamic microbial community with high functional redundancy inhabits the cold, oxic subseafloor aquifer.</title>
        <authorList>
            <person name="Tully B.J."/>
            <person name="Wheat C.G."/>
            <person name="Glazer B.T."/>
            <person name="Huber J.A."/>
        </authorList>
    </citation>
    <scope>NUCLEOTIDE SEQUENCE [LARGE SCALE GENOMIC DNA]</scope>
</reference>
<dbReference type="Proteomes" id="UP000228987">
    <property type="component" value="Unassembled WGS sequence"/>
</dbReference>
<comment type="caution">
    <text evidence="2">The sequence shown here is derived from an EMBL/GenBank/DDBJ whole genome shotgun (WGS) entry which is preliminary data.</text>
</comment>
<protein>
    <submittedName>
        <fullName evidence="2">Alpha/beta hydrolase</fullName>
    </submittedName>
</protein>
<dbReference type="PRINTS" id="PR00412">
    <property type="entry name" value="EPOXHYDRLASE"/>
</dbReference>
<feature type="domain" description="AB hydrolase-1" evidence="1">
    <location>
        <begin position="5"/>
        <end position="232"/>
    </location>
</feature>
<sequence length="239" mass="25767">MTTYVLVHGAWHGAWCWNKVVPGLEAAGHKVITPELPGSGEDSTPATDVTLEAYANKLVEVLDQQDEKVVMLGHSMGGLAISAAAELRPDKIGALVYLSGFLPQSGQSLLSLEESNPHSSVPSALQVAEDGVTGAIKAEMIKDLFYHDCSDEDVAFATAHQHAQALAPLGTPVIVTDENFGSVPRYYIELLSDHAIHIDMQRQMVAASPCKEVFSIDSSHSPFYSKNEELIETLQKISV</sequence>
<accession>A0A2A5C9K5</accession>
<dbReference type="EMBL" id="NVWI01000010">
    <property type="protein sequence ID" value="PCJ40161.1"/>
    <property type="molecule type" value="Genomic_DNA"/>
</dbReference>
<evidence type="ECO:0000313" key="3">
    <source>
        <dbReference type="Proteomes" id="UP000228987"/>
    </source>
</evidence>
<dbReference type="GO" id="GO:0080032">
    <property type="term" value="F:methyl jasmonate esterase activity"/>
    <property type="evidence" value="ECO:0007669"/>
    <property type="project" value="TreeGrafter"/>
</dbReference>
<proteinExistence type="predicted"/>
<dbReference type="Gene3D" id="3.40.50.1820">
    <property type="entry name" value="alpha/beta hydrolase"/>
    <property type="match status" value="1"/>
</dbReference>
<dbReference type="InterPro" id="IPR045889">
    <property type="entry name" value="MES/HNL"/>
</dbReference>
<dbReference type="Pfam" id="PF12697">
    <property type="entry name" value="Abhydrolase_6"/>
    <property type="match status" value="1"/>
</dbReference>
<dbReference type="PANTHER" id="PTHR10992:SF1086">
    <property type="entry name" value="AB HYDROLASE-1 DOMAIN-CONTAINING PROTEIN"/>
    <property type="match status" value="1"/>
</dbReference>
<evidence type="ECO:0000313" key="2">
    <source>
        <dbReference type="EMBL" id="PCJ40161.1"/>
    </source>
</evidence>
<dbReference type="AlphaFoldDB" id="A0A2A5C9K5"/>
<dbReference type="PANTHER" id="PTHR10992">
    <property type="entry name" value="METHYLESTERASE FAMILY MEMBER"/>
    <property type="match status" value="1"/>
</dbReference>
<dbReference type="InterPro" id="IPR029058">
    <property type="entry name" value="AB_hydrolase_fold"/>
</dbReference>
<dbReference type="InterPro" id="IPR000073">
    <property type="entry name" value="AB_hydrolase_1"/>
</dbReference>